<organism evidence="1 2">
    <name type="scientific">Austropuccinia psidii MF-1</name>
    <dbReference type="NCBI Taxonomy" id="1389203"/>
    <lineage>
        <taxon>Eukaryota</taxon>
        <taxon>Fungi</taxon>
        <taxon>Dikarya</taxon>
        <taxon>Basidiomycota</taxon>
        <taxon>Pucciniomycotina</taxon>
        <taxon>Pucciniomycetes</taxon>
        <taxon>Pucciniales</taxon>
        <taxon>Sphaerophragmiaceae</taxon>
        <taxon>Austropuccinia</taxon>
    </lineage>
</organism>
<dbReference type="PANTHER" id="PTHR33064">
    <property type="entry name" value="POL PROTEIN"/>
    <property type="match status" value="1"/>
</dbReference>
<comment type="caution">
    <text evidence="1">The sequence shown here is derived from an EMBL/GenBank/DDBJ whole genome shotgun (WGS) entry which is preliminary data.</text>
</comment>
<dbReference type="Proteomes" id="UP000765509">
    <property type="component" value="Unassembled WGS sequence"/>
</dbReference>
<dbReference type="AlphaFoldDB" id="A0A9Q3H7J4"/>
<dbReference type="PANTHER" id="PTHR33064:SF37">
    <property type="entry name" value="RIBONUCLEASE H"/>
    <property type="match status" value="1"/>
</dbReference>
<proteinExistence type="predicted"/>
<gene>
    <name evidence="1" type="ORF">O181_034648</name>
</gene>
<evidence type="ECO:0000313" key="1">
    <source>
        <dbReference type="EMBL" id="MBW0494933.1"/>
    </source>
</evidence>
<dbReference type="SUPFAM" id="SSF56672">
    <property type="entry name" value="DNA/RNA polymerases"/>
    <property type="match status" value="1"/>
</dbReference>
<dbReference type="CDD" id="cd01647">
    <property type="entry name" value="RT_LTR"/>
    <property type="match status" value="1"/>
</dbReference>
<reference evidence="1" key="1">
    <citation type="submission" date="2021-03" db="EMBL/GenBank/DDBJ databases">
        <title>Draft genome sequence of rust myrtle Austropuccinia psidii MF-1, a brazilian biotype.</title>
        <authorList>
            <person name="Quecine M.C."/>
            <person name="Pachon D.M.R."/>
            <person name="Bonatelli M.L."/>
            <person name="Correr F.H."/>
            <person name="Franceschini L.M."/>
            <person name="Leite T.F."/>
            <person name="Margarido G.R.A."/>
            <person name="Almeida C.A."/>
            <person name="Ferrarezi J.A."/>
            <person name="Labate C.A."/>
        </authorList>
    </citation>
    <scope>NUCLEOTIDE SEQUENCE</scope>
    <source>
        <strain evidence="1">MF-1</strain>
    </source>
</reference>
<dbReference type="Gene3D" id="3.30.70.270">
    <property type="match status" value="1"/>
</dbReference>
<dbReference type="OrthoDB" id="2505957at2759"/>
<protein>
    <submittedName>
        <fullName evidence="1">Uncharacterized protein</fullName>
    </submittedName>
</protein>
<dbReference type="InterPro" id="IPR043128">
    <property type="entry name" value="Rev_trsase/Diguanyl_cyclase"/>
</dbReference>
<name>A0A9Q3H7J4_9BASI</name>
<dbReference type="Gene3D" id="3.10.10.10">
    <property type="entry name" value="HIV Type 1 Reverse Transcriptase, subunit A, domain 1"/>
    <property type="match status" value="1"/>
</dbReference>
<dbReference type="InterPro" id="IPR051320">
    <property type="entry name" value="Viral_Replic_Matur_Polypro"/>
</dbReference>
<accession>A0A9Q3H7J4</accession>
<keyword evidence="2" id="KW-1185">Reference proteome</keyword>
<dbReference type="EMBL" id="AVOT02012829">
    <property type="protein sequence ID" value="MBW0494933.1"/>
    <property type="molecule type" value="Genomic_DNA"/>
</dbReference>
<evidence type="ECO:0000313" key="2">
    <source>
        <dbReference type="Proteomes" id="UP000765509"/>
    </source>
</evidence>
<dbReference type="InterPro" id="IPR043502">
    <property type="entry name" value="DNA/RNA_pol_sf"/>
</dbReference>
<sequence>MELVREKICAGLYEQSKSSYNSTVVCVAYPNGKVRIVHDLQDLNKVKIKDAGLPPNFNVFFGSFSGRECYGLGDIMKRYDDRELDITTRPLPTFGTLLVSLQPTILPQGTANSVAVYKAQMTWILQEEMPEHLGIFIDDGGIKGPISTYNHKKLNENPLIRRFILEYAVTLERILFRIEDAGLTASGSKFACCVPELDIVGHVVALGGRKI</sequence>